<accession>A0A8J6NUG4</accession>
<evidence type="ECO:0000313" key="7">
    <source>
        <dbReference type="EMBL" id="MBC8362950.1"/>
    </source>
</evidence>
<evidence type="ECO:0000256" key="2">
    <source>
        <dbReference type="ARBA" id="ARBA00022692"/>
    </source>
</evidence>
<evidence type="ECO:0000256" key="3">
    <source>
        <dbReference type="ARBA" id="ARBA00022989"/>
    </source>
</evidence>
<dbReference type="Proteomes" id="UP000603434">
    <property type="component" value="Unassembled WGS sequence"/>
</dbReference>
<protein>
    <submittedName>
        <fullName evidence="7">DoxX family membrane protein</fullName>
    </submittedName>
</protein>
<dbReference type="GO" id="GO:0030416">
    <property type="term" value="P:methylamine metabolic process"/>
    <property type="evidence" value="ECO:0007669"/>
    <property type="project" value="InterPro"/>
</dbReference>
<reference evidence="7 8" key="1">
    <citation type="submission" date="2020-08" db="EMBL/GenBank/DDBJ databases">
        <title>Bridging the membrane lipid divide: bacteria of the FCB group superphylum have the potential to synthesize archaeal ether lipids.</title>
        <authorList>
            <person name="Villanueva L."/>
            <person name="Von Meijenfeldt F.A.B."/>
            <person name="Westbye A.B."/>
            <person name="Yadav S."/>
            <person name="Hopmans E.C."/>
            <person name="Dutilh B.E."/>
            <person name="Sinninghe Damste J.S."/>
        </authorList>
    </citation>
    <scope>NUCLEOTIDE SEQUENCE [LARGE SCALE GENOMIC DNA]</scope>
    <source>
        <strain evidence="7">NIOZ-UU30</strain>
    </source>
</reference>
<feature type="transmembrane region" description="Helical" evidence="5">
    <location>
        <begin position="75"/>
        <end position="95"/>
    </location>
</feature>
<dbReference type="AlphaFoldDB" id="A0A8J6NUG4"/>
<evidence type="ECO:0000256" key="4">
    <source>
        <dbReference type="ARBA" id="ARBA00023136"/>
    </source>
</evidence>
<proteinExistence type="predicted"/>
<dbReference type="EMBL" id="JACNJH010000236">
    <property type="protein sequence ID" value="MBC8362950.1"/>
    <property type="molecule type" value="Genomic_DNA"/>
</dbReference>
<dbReference type="GO" id="GO:0016020">
    <property type="term" value="C:membrane"/>
    <property type="evidence" value="ECO:0007669"/>
    <property type="project" value="UniProtKB-SubCell"/>
</dbReference>
<evidence type="ECO:0000256" key="5">
    <source>
        <dbReference type="SAM" id="Phobius"/>
    </source>
</evidence>
<dbReference type="Pfam" id="PF07291">
    <property type="entry name" value="MauE"/>
    <property type="match status" value="1"/>
</dbReference>
<gene>
    <name evidence="7" type="ORF">H8E23_16320</name>
</gene>
<dbReference type="InterPro" id="IPR009908">
    <property type="entry name" value="Methylamine_util_MauE"/>
</dbReference>
<feature type="domain" description="Methylamine utilisation protein MauE" evidence="6">
    <location>
        <begin position="7"/>
        <end position="134"/>
    </location>
</feature>
<keyword evidence="4 5" id="KW-0472">Membrane</keyword>
<dbReference type="UniPathway" id="UPA00895"/>
<feature type="transmembrane region" description="Helical" evidence="5">
    <location>
        <begin position="115"/>
        <end position="136"/>
    </location>
</feature>
<feature type="transmembrane region" description="Helical" evidence="5">
    <location>
        <begin position="9"/>
        <end position="27"/>
    </location>
</feature>
<name>A0A8J6NUG4_9BACT</name>
<comment type="subcellular location">
    <subcellularLocation>
        <location evidence="1">Membrane</location>
        <topology evidence="1">Multi-pass membrane protein</topology>
    </subcellularLocation>
</comment>
<keyword evidence="3 5" id="KW-1133">Transmembrane helix</keyword>
<evidence type="ECO:0000256" key="1">
    <source>
        <dbReference type="ARBA" id="ARBA00004141"/>
    </source>
</evidence>
<comment type="caution">
    <text evidence="7">The sequence shown here is derived from an EMBL/GenBank/DDBJ whole genome shotgun (WGS) entry which is preliminary data.</text>
</comment>
<keyword evidence="2 5" id="KW-0812">Transmembrane</keyword>
<sequence>MLNNSRLELAVRWFLGTVFLYASYHKIVSPAHFAKIIYGYYLFPDASINIIAIVLPFLELFAGLALILGIYPRSAALIINGMLLGFIVVLGINLARGQQFDCGCFSVSETGYTYTAGHLLVRDIIFFVLGLQVLFFDNYRRWCLRQSGSLLKNYRPNPNFSRD</sequence>
<evidence type="ECO:0000259" key="6">
    <source>
        <dbReference type="Pfam" id="PF07291"/>
    </source>
</evidence>
<feature type="transmembrane region" description="Helical" evidence="5">
    <location>
        <begin position="47"/>
        <end position="68"/>
    </location>
</feature>
<organism evidence="7 8">
    <name type="scientific">Candidatus Desulfatibia profunda</name>
    <dbReference type="NCBI Taxonomy" id="2841695"/>
    <lineage>
        <taxon>Bacteria</taxon>
        <taxon>Pseudomonadati</taxon>
        <taxon>Thermodesulfobacteriota</taxon>
        <taxon>Desulfobacteria</taxon>
        <taxon>Desulfobacterales</taxon>
        <taxon>Desulfobacterales incertae sedis</taxon>
        <taxon>Candidatus Desulfatibia</taxon>
    </lineage>
</organism>
<evidence type="ECO:0000313" key="8">
    <source>
        <dbReference type="Proteomes" id="UP000603434"/>
    </source>
</evidence>